<name>A0AA39ULG5_9AGAR</name>
<dbReference type="Proteomes" id="UP001175227">
    <property type="component" value="Unassembled WGS sequence"/>
</dbReference>
<feature type="compositionally biased region" description="Low complexity" evidence="1">
    <location>
        <begin position="341"/>
        <end position="356"/>
    </location>
</feature>
<comment type="caution">
    <text evidence="2">The sequence shown here is derived from an EMBL/GenBank/DDBJ whole genome shotgun (WGS) entry which is preliminary data.</text>
</comment>
<feature type="compositionally biased region" description="Basic and acidic residues" evidence="1">
    <location>
        <begin position="80"/>
        <end position="98"/>
    </location>
</feature>
<evidence type="ECO:0000256" key="1">
    <source>
        <dbReference type="SAM" id="MobiDB-lite"/>
    </source>
</evidence>
<feature type="compositionally biased region" description="Polar residues" evidence="1">
    <location>
        <begin position="246"/>
        <end position="260"/>
    </location>
</feature>
<feature type="compositionally biased region" description="Basic and acidic residues" evidence="1">
    <location>
        <begin position="228"/>
        <end position="244"/>
    </location>
</feature>
<feature type="region of interest" description="Disordered" evidence="1">
    <location>
        <begin position="79"/>
        <end position="364"/>
    </location>
</feature>
<feature type="compositionally biased region" description="Polar residues" evidence="1">
    <location>
        <begin position="280"/>
        <end position="291"/>
    </location>
</feature>
<accession>A0AA39ULG5</accession>
<protein>
    <submittedName>
        <fullName evidence="2">Uncharacterized protein</fullName>
    </submittedName>
</protein>
<evidence type="ECO:0000313" key="2">
    <source>
        <dbReference type="EMBL" id="KAK0487829.1"/>
    </source>
</evidence>
<feature type="compositionally biased region" description="Polar residues" evidence="1">
    <location>
        <begin position="167"/>
        <end position="185"/>
    </location>
</feature>
<feature type="compositionally biased region" description="Basic and acidic residues" evidence="1">
    <location>
        <begin position="136"/>
        <end position="157"/>
    </location>
</feature>
<keyword evidence="3" id="KW-1185">Reference proteome</keyword>
<dbReference type="EMBL" id="JAUEPR010000003">
    <property type="protein sequence ID" value="KAK0487829.1"/>
    <property type="molecule type" value="Genomic_DNA"/>
</dbReference>
<reference evidence="2" key="1">
    <citation type="submission" date="2023-06" db="EMBL/GenBank/DDBJ databases">
        <authorList>
            <consortium name="Lawrence Berkeley National Laboratory"/>
            <person name="Ahrendt S."/>
            <person name="Sahu N."/>
            <person name="Indic B."/>
            <person name="Wong-Bajracharya J."/>
            <person name="Merenyi Z."/>
            <person name="Ke H.-M."/>
            <person name="Monk M."/>
            <person name="Kocsube S."/>
            <person name="Drula E."/>
            <person name="Lipzen A."/>
            <person name="Balint B."/>
            <person name="Henrissat B."/>
            <person name="Andreopoulos B."/>
            <person name="Martin F.M."/>
            <person name="Harder C.B."/>
            <person name="Rigling D."/>
            <person name="Ford K.L."/>
            <person name="Foster G.D."/>
            <person name="Pangilinan J."/>
            <person name="Papanicolaou A."/>
            <person name="Barry K."/>
            <person name="LaButti K."/>
            <person name="Viragh M."/>
            <person name="Koriabine M."/>
            <person name="Yan M."/>
            <person name="Riley R."/>
            <person name="Champramary S."/>
            <person name="Plett K.L."/>
            <person name="Tsai I.J."/>
            <person name="Slot J."/>
            <person name="Sipos G."/>
            <person name="Plett J."/>
            <person name="Nagy L.G."/>
            <person name="Grigoriev I.V."/>
        </authorList>
    </citation>
    <scope>NUCLEOTIDE SEQUENCE</scope>
    <source>
        <strain evidence="2">ICMP 16352</strain>
    </source>
</reference>
<feature type="compositionally biased region" description="Basic and acidic residues" evidence="1">
    <location>
        <begin position="320"/>
        <end position="334"/>
    </location>
</feature>
<sequence length="398" mass="42515">MIRGLPPQTVDLQPFSVIPLLFTTINRVKMPLPPRRQNQTWTTRLRQLLTIKLHHASTILTILFAISDIDSVFLGSGIRSTRDDAGDRESDDQLKEGVDAPEAPSGYRADKTGSIEDSDLGIDAPVSNDNTGDGSGGREDGSAQSHRDDNVRPDSHTTPDAQPLPSEETSSTLNDKQQGEVTTSAPRADMDNGGSSSFDDQPSVGEYHSPDDSQQYRDTTDTTGKGPGSRDDNSDHGGLRHEGSYRGSSQGQDASSNINAPTEDVDNSNFDKQNKDKQTGSDTASDTSGQDVGSKREDTSNTSDRSTSGADQPPDTIRYSSEREDNKPYVDDRAGAGAGAGYDHSGYGGYAASTGYRVGGKPGLKDKLRGNAEVLVGRAAKKPELVERGLERKAGNVV</sequence>
<dbReference type="AlphaFoldDB" id="A0AA39ULG5"/>
<gene>
    <name evidence="2" type="ORF">IW261DRAFT_646773</name>
</gene>
<feature type="compositionally biased region" description="Polar residues" evidence="1">
    <location>
        <begin position="300"/>
        <end position="310"/>
    </location>
</feature>
<proteinExistence type="predicted"/>
<evidence type="ECO:0000313" key="3">
    <source>
        <dbReference type="Proteomes" id="UP001175227"/>
    </source>
</evidence>
<feature type="compositionally biased region" description="Basic and acidic residues" evidence="1">
    <location>
        <begin position="208"/>
        <end position="220"/>
    </location>
</feature>
<organism evidence="2 3">
    <name type="scientific">Armillaria novae-zelandiae</name>
    <dbReference type="NCBI Taxonomy" id="153914"/>
    <lineage>
        <taxon>Eukaryota</taxon>
        <taxon>Fungi</taxon>
        <taxon>Dikarya</taxon>
        <taxon>Basidiomycota</taxon>
        <taxon>Agaricomycotina</taxon>
        <taxon>Agaricomycetes</taxon>
        <taxon>Agaricomycetidae</taxon>
        <taxon>Agaricales</taxon>
        <taxon>Marasmiineae</taxon>
        <taxon>Physalacriaceae</taxon>
        <taxon>Armillaria</taxon>
    </lineage>
</organism>